<dbReference type="EMBL" id="AAWS01000012">
    <property type="protein sequence ID" value="EAY29184.1"/>
    <property type="molecule type" value="Genomic_DNA"/>
</dbReference>
<organism evidence="3 4">
    <name type="scientific">Microscilla marina ATCC 23134</name>
    <dbReference type="NCBI Taxonomy" id="313606"/>
    <lineage>
        <taxon>Bacteria</taxon>
        <taxon>Pseudomonadati</taxon>
        <taxon>Bacteroidota</taxon>
        <taxon>Cytophagia</taxon>
        <taxon>Cytophagales</taxon>
        <taxon>Microscillaceae</taxon>
        <taxon>Microscilla</taxon>
    </lineage>
</organism>
<reference evidence="3 4" key="1">
    <citation type="submission" date="2007-01" db="EMBL/GenBank/DDBJ databases">
        <authorList>
            <person name="Haygood M."/>
            <person name="Podell S."/>
            <person name="Anderson C."/>
            <person name="Hopkinson B."/>
            <person name="Roe K."/>
            <person name="Barbeau K."/>
            <person name="Gaasterland T."/>
            <person name="Ferriera S."/>
            <person name="Johnson J."/>
            <person name="Kravitz S."/>
            <person name="Beeson K."/>
            <person name="Sutton G."/>
            <person name="Rogers Y.-H."/>
            <person name="Friedman R."/>
            <person name="Frazier M."/>
            <person name="Venter J.C."/>
        </authorList>
    </citation>
    <scope>NUCLEOTIDE SEQUENCE [LARGE SCALE GENOMIC DNA]</scope>
    <source>
        <strain evidence="3 4">ATCC 23134</strain>
    </source>
</reference>
<protein>
    <recommendedName>
        <fullName evidence="2">Type IX secretion system protein PorV domain-containing protein</fullName>
    </recommendedName>
</protein>
<dbReference type="OrthoDB" id="9809953at2"/>
<dbReference type="NCBIfam" id="NF033709">
    <property type="entry name" value="PorV_fam"/>
    <property type="match status" value="1"/>
</dbReference>
<gene>
    <name evidence="3" type="ORF">M23134_02375</name>
</gene>
<comment type="caution">
    <text evidence="3">The sequence shown here is derived from an EMBL/GenBank/DDBJ whole genome shotgun (WGS) entry which is preliminary data.</text>
</comment>
<sequence length="352" mass="39341">MQRIIAVVLLSLVFLSAQAQIGGRRNFEFLQVPGNARLAGVGRVNVSLHQADPNVLWQNPALIDSSSSRKLGFNYTPYFADIKNTHLSYVHHVPKVGTFGAGLQYMAYGSFEQTSPNGQVVGTFVANDFAFNVGYAHQVKYFRMGASLKFIGSSIETYNSTAIAADIGGAFIHPKYDWTIGLVFKNIGVVLSNYNEFTQSRLPFEVQLGTSFKPTHMPFRFSLTLQHMQQFDITYLDPLQDVTFDASGNTVPKEKSFGDNLLRHFVIGGEFLPEKVFSVRLGYNHLINRELRETGASRFSGFSYGFRVKIKALELAFSRASYHAAGGRNFLSLYLDFNKVLKRRTVQSNLAP</sequence>
<keyword evidence="1" id="KW-0732">Signal</keyword>
<dbReference type="eggNOG" id="COG2067">
    <property type="taxonomic scope" value="Bacteria"/>
</dbReference>
<name>A1ZKF8_MICM2</name>
<feature type="signal peptide" evidence="1">
    <location>
        <begin position="1"/>
        <end position="19"/>
    </location>
</feature>
<evidence type="ECO:0000256" key="1">
    <source>
        <dbReference type="SAM" id="SignalP"/>
    </source>
</evidence>
<dbReference type="RefSeq" id="WP_002696817.1">
    <property type="nucleotide sequence ID" value="NZ_AAWS01000012.1"/>
</dbReference>
<accession>A1ZKF8</accession>
<dbReference type="NCBIfam" id="NF033711">
    <property type="entry name" value="T9SS_PorQ"/>
    <property type="match status" value="1"/>
</dbReference>
<proteinExistence type="predicted"/>
<dbReference type="Pfam" id="PF19572">
    <property type="entry name" value="PorV"/>
    <property type="match status" value="1"/>
</dbReference>
<dbReference type="AlphaFoldDB" id="A1ZKF8"/>
<dbReference type="Proteomes" id="UP000004095">
    <property type="component" value="Unassembled WGS sequence"/>
</dbReference>
<dbReference type="SUPFAM" id="SSF56935">
    <property type="entry name" value="Porins"/>
    <property type="match status" value="1"/>
</dbReference>
<keyword evidence="4" id="KW-1185">Reference proteome</keyword>
<dbReference type="InterPro" id="IPR045741">
    <property type="entry name" value="PorV"/>
</dbReference>
<evidence type="ECO:0000313" key="4">
    <source>
        <dbReference type="Proteomes" id="UP000004095"/>
    </source>
</evidence>
<evidence type="ECO:0000259" key="2">
    <source>
        <dbReference type="Pfam" id="PF19572"/>
    </source>
</evidence>
<feature type="domain" description="Type IX secretion system protein PorV" evidence="2">
    <location>
        <begin position="28"/>
        <end position="212"/>
    </location>
</feature>
<feature type="chain" id="PRO_5002641680" description="Type IX secretion system protein PorV domain-containing protein" evidence="1">
    <location>
        <begin position="20"/>
        <end position="352"/>
    </location>
</feature>
<evidence type="ECO:0000313" key="3">
    <source>
        <dbReference type="EMBL" id="EAY29184.1"/>
    </source>
</evidence>